<evidence type="ECO:0000313" key="1">
    <source>
        <dbReference type="EMBL" id="KAH8014060.1"/>
    </source>
</evidence>
<gene>
    <name evidence="1" type="primary">HIPK3_2</name>
    <name evidence="1" type="ORF">K3G42_025060</name>
</gene>
<comment type="caution">
    <text evidence="1">The sequence shown here is derived from an EMBL/GenBank/DDBJ whole genome shotgun (WGS) entry which is preliminary data.</text>
</comment>
<dbReference type="Proteomes" id="UP000827872">
    <property type="component" value="Linkage Group LG02"/>
</dbReference>
<name>A0ACB8G3G2_9SAUR</name>
<dbReference type="EMBL" id="CM037615">
    <property type="protein sequence ID" value="KAH8014060.1"/>
    <property type="molecule type" value="Genomic_DNA"/>
</dbReference>
<protein>
    <submittedName>
        <fullName evidence="1">Homeodomain-interacting protein kinase 3</fullName>
    </submittedName>
</protein>
<keyword evidence="1" id="KW-0371">Homeobox</keyword>
<organism evidence="1 2">
    <name type="scientific">Sphaerodactylus townsendi</name>
    <dbReference type="NCBI Taxonomy" id="933632"/>
    <lineage>
        <taxon>Eukaryota</taxon>
        <taxon>Metazoa</taxon>
        <taxon>Chordata</taxon>
        <taxon>Craniata</taxon>
        <taxon>Vertebrata</taxon>
        <taxon>Euteleostomi</taxon>
        <taxon>Lepidosauria</taxon>
        <taxon>Squamata</taxon>
        <taxon>Bifurcata</taxon>
        <taxon>Gekkota</taxon>
        <taxon>Sphaerodactylidae</taxon>
        <taxon>Sphaerodactylus</taxon>
    </lineage>
</organism>
<accession>A0ACB8G3G2</accession>
<keyword evidence="1" id="KW-0808">Transferase</keyword>
<reference evidence="1" key="1">
    <citation type="submission" date="2021-08" db="EMBL/GenBank/DDBJ databases">
        <title>The first chromosome-level gecko genome reveals the dynamic sex chromosomes of Neotropical dwarf geckos (Sphaerodactylidae: Sphaerodactylus).</title>
        <authorList>
            <person name="Pinto B.J."/>
            <person name="Keating S.E."/>
            <person name="Gamble T."/>
        </authorList>
    </citation>
    <scope>NUCLEOTIDE SEQUENCE</scope>
    <source>
        <strain evidence="1">TG3544</strain>
    </source>
</reference>
<evidence type="ECO:0000313" key="2">
    <source>
        <dbReference type="Proteomes" id="UP000827872"/>
    </source>
</evidence>
<proteinExistence type="predicted"/>
<sequence>MWSLGCVIAELFLGWPLYPGALEYDQIRYISQTQGLPTEQLLNIGTKTTRFFCKETVAPYSGWRLKTLEEHEAETGMKSKEARKYIFNSLDDIVHVNMVMDLEGSDLMAEKADRKEFVSLLKKMLLIDADLRITPADTLNHPFVTMKHLLDFPHSNQVKSCFHIMDICKYRSNSYDSNNRNKSAHMRPVSSGSVPSLTTNFPKIGTVRSQGEGTFSVA</sequence>
<keyword evidence="1" id="KW-0418">Kinase</keyword>
<keyword evidence="1" id="KW-0238">DNA-binding</keyword>
<keyword evidence="2" id="KW-1185">Reference proteome</keyword>